<dbReference type="SUPFAM" id="SSF54495">
    <property type="entry name" value="UBC-like"/>
    <property type="match status" value="1"/>
</dbReference>
<dbReference type="GO" id="GO:0005524">
    <property type="term" value="F:ATP binding"/>
    <property type="evidence" value="ECO:0007669"/>
    <property type="project" value="UniProtKB-KW"/>
</dbReference>
<evidence type="ECO:0000256" key="5">
    <source>
        <dbReference type="ARBA" id="ARBA00022741"/>
    </source>
</evidence>
<evidence type="ECO:0000313" key="17">
    <source>
        <dbReference type="Proteomes" id="UP000320333"/>
    </source>
</evidence>
<dbReference type="InterPro" id="IPR050113">
    <property type="entry name" value="Ub_conjugating_enzyme"/>
</dbReference>
<dbReference type="PANTHER" id="PTHR24067">
    <property type="entry name" value="UBIQUITIN-CONJUGATING ENZYME E2"/>
    <property type="match status" value="1"/>
</dbReference>
<evidence type="ECO:0000256" key="10">
    <source>
        <dbReference type="ARBA" id="ARBA00023136"/>
    </source>
</evidence>
<accession>A0A507FL49</accession>
<dbReference type="InterPro" id="IPR000608">
    <property type="entry name" value="UBC"/>
</dbReference>
<organism evidence="16 17">
    <name type="scientific">Chytriomyces confervae</name>
    <dbReference type="NCBI Taxonomy" id="246404"/>
    <lineage>
        <taxon>Eukaryota</taxon>
        <taxon>Fungi</taxon>
        <taxon>Fungi incertae sedis</taxon>
        <taxon>Chytridiomycota</taxon>
        <taxon>Chytridiomycota incertae sedis</taxon>
        <taxon>Chytridiomycetes</taxon>
        <taxon>Chytridiales</taxon>
        <taxon>Chytriomycetaceae</taxon>
        <taxon>Chytriomyces</taxon>
    </lineage>
</organism>
<keyword evidence="4 14" id="KW-0812">Transmembrane</keyword>
<keyword evidence="6" id="KW-0833">Ubl conjugation pathway</keyword>
<dbReference type="Gene3D" id="3.10.110.10">
    <property type="entry name" value="Ubiquitin Conjugating Enzyme"/>
    <property type="match status" value="1"/>
</dbReference>
<evidence type="ECO:0000256" key="6">
    <source>
        <dbReference type="ARBA" id="ARBA00022786"/>
    </source>
</evidence>
<evidence type="ECO:0000256" key="14">
    <source>
        <dbReference type="SAM" id="Phobius"/>
    </source>
</evidence>
<keyword evidence="10 14" id="KW-0472">Membrane</keyword>
<evidence type="ECO:0000256" key="3">
    <source>
        <dbReference type="ARBA" id="ARBA00022679"/>
    </source>
</evidence>
<evidence type="ECO:0000256" key="8">
    <source>
        <dbReference type="ARBA" id="ARBA00022840"/>
    </source>
</evidence>
<reference evidence="16 17" key="1">
    <citation type="journal article" date="2019" name="Sci. Rep.">
        <title>Comparative genomics of chytrid fungi reveal insights into the obligate biotrophic and pathogenic lifestyle of Synchytrium endobioticum.</title>
        <authorList>
            <person name="van de Vossenberg B.T.L.H."/>
            <person name="Warris S."/>
            <person name="Nguyen H.D.T."/>
            <person name="van Gent-Pelzer M.P.E."/>
            <person name="Joly D.L."/>
            <person name="van de Geest H.C."/>
            <person name="Bonants P.J.M."/>
            <person name="Smith D.S."/>
            <person name="Levesque C.A."/>
            <person name="van der Lee T.A.J."/>
        </authorList>
    </citation>
    <scope>NUCLEOTIDE SEQUENCE [LARGE SCALE GENOMIC DNA]</scope>
    <source>
        <strain evidence="16 17">CBS 675.73</strain>
    </source>
</reference>
<evidence type="ECO:0000256" key="2">
    <source>
        <dbReference type="ARBA" id="ARBA00012486"/>
    </source>
</evidence>
<dbReference type="OrthoDB" id="1158011at2759"/>
<comment type="caution">
    <text evidence="16">The sequence shown here is derived from an EMBL/GenBank/DDBJ whole genome shotgun (WGS) entry which is preliminary data.</text>
</comment>
<dbReference type="CDD" id="cd23799">
    <property type="entry name" value="UBCc_UBE2J"/>
    <property type="match status" value="1"/>
</dbReference>
<dbReference type="GO" id="GO:0005789">
    <property type="term" value="C:endoplasmic reticulum membrane"/>
    <property type="evidence" value="ECO:0007669"/>
    <property type="project" value="UniProtKB-SubCell"/>
</dbReference>
<keyword evidence="7" id="KW-0256">Endoplasmic reticulum</keyword>
<keyword evidence="9 14" id="KW-1133">Transmembrane helix</keyword>
<evidence type="ECO:0000256" key="7">
    <source>
        <dbReference type="ARBA" id="ARBA00022824"/>
    </source>
</evidence>
<gene>
    <name evidence="16" type="ORF">CcCBS67573_g02562</name>
</gene>
<dbReference type="EC" id="2.3.2.23" evidence="2"/>
<dbReference type="Pfam" id="PF00179">
    <property type="entry name" value="UQ_con"/>
    <property type="match status" value="1"/>
</dbReference>
<evidence type="ECO:0000256" key="9">
    <source>
        <dbReference type="ARBA" id="ARBA00022989"/>
    </source>
</evidence>
<feature type="transmembrane region" description="Helical" evidence="14">
    <location>
        <begin position="217"/>
        <end position="235"/>
    </location>
</feature>
<dbReference type="PROSITE" id="PS50127">
    <property type="entry name" value="UBC_2"/>
    <property type="match status" value="1"/>
</dbReference>
<dbReference type="Proteomes" id="UP000320333">
    <property type="component" value="Unassembled WGS sequence"/>
</dbReference>
<feature type="domain" description="UBC core" evidence="15">
    <location>
        <begin position="5"/>
        <end position="154"/>
    </location>
</feature>
<proteinExistence type="predicted"/>
<dbReference type="FunFam" id="3.10.110.10:FF:000023">
    <property type="entry name" value="Ubiquitin-conjugating enzyme E2 J2"/>
    <property type="match status" value="1"/>
</dbReference>
<comment type="subcellular location">
    <subcellularLocation>
        <location evidence="1">Endoplasmic reticulum membrane</location>
    </subcellularLocation>
</comment>
<dbReference type="STRING" id="246404.A0A507FL49"/>
<evidence type="ECO:0000256" key="11">
    <source>
        <dbReference type="ARBA" id="ARBA00039885"/>
    </source>
</evidence>
<dbReference type="SMART" id="SM00212">
    <property type="entry name" value="UBCc"/>
    <property type="match status" value="1"/>
</dbReference>
<evidence type="ECO:0000256" key="12">
    <source>
        <dbReference type="ARBA" id="ARBA00042181"/>
    </source>
</evidence>
<evidence type="ECO:0000256" key="13">
    <source>
        <dbReference type="SAM" id="MobiDB-lite"/>
    </source>
</evidence>
<evidence type="ECO:0000256" key="1">
    <source>
        <dbReference type="ARBA" id="ARBA00004586"/>
    </source>
</evidence>
<evidence type="ECO:0000256" key="4">
    <source>
        <dbReference type="ARBA" id="ARBA00022692"/>
    </source>
</evidence>
<keyword evidence="17" id="KW-1185">Reference proteome</keyword>
<dbReference type="InterPro" id="IPR016135">
    <property type="entry name" value="UBQ-conjugating_enzyme/RWD"/>
</dbReference>
<evidence type="ECO:0000313" key="16">
    <source>
        <dbReference type="EMBL" id="TPX76158.1"/>
    </source>
</evidence>
<protein>
    <recommendedName>
        <fullName evidence="11">Ubiquitin-conjugating enzyme E2 6</fullName>
        <ecNumber evidence="2">2.3.2.23</ecNumber>
    </recommendedName>
    <alternativeName>
        <fullName evidence="12">E2 ubiquitin-conjugating enzyme 6</fullName>
    </alternativeName>
</protein>
<dbReference type="GO" id="GO:0061631">
    <property type="term" value="F:ubiquitin conjugating enzyme activity"/>
    <property type="evidence" value="ECO:0007669"/>
    <property type="project" value="UniProtKB-EC"/>
</dbReference>
<sequence length="240" mass="26839">MASKQATKRLQKEYQMMGSNPPEFIQAKPLDSNILVWHYVVTGPPDSPYEGGQYHGKVIFPEEYPFKPPAIKMLTPNGRFQTDTRLCLSMSDYHPGTWNPAWSVATILTGLLSFMLEETPTTGSIKTSVQERRQLSRRSRAWNRADKRFRDVWPELCEEELPVDTPETDQENTEASTLHRRKPASKVQANGAAVAPAGNAVLVKAVGGIWSRIKSNMLVLVLGGLMTYLVVLKVLSRLGL</sequence>
<feature type="region of interest" description="Disordered" evidence="13">
    <location>
        <begin position="163"/>
        <end position="183"/>
    </location>
</feature>
<evidence type="ECO:0000259" key="15">
    <source>
        <dbReference type="PROSITE" id="PS50127"/>
    </source>
</evidence>
<keyword evidence="5" id="KW-0547">Nucleotide-binding</keyword>
<feature type="compositionally biased region" description="Acidic residues" evidence="13">
    <location>
        <begin position="163"/>
        <end position="172"/>
    </location>
</feature>
<keyword evidence="3" id="KW-0808">Transferase</keyword>
<dbReference type="AlphaFoldDB" id="A0A507FL49"/>
<dbReference type="EMBL" id="QEAP01000055">
    <property type="protein sequence ID" value="TPX76158.1"/>
    <property type="molecule type" value="Genomic_DNA"/>
</dbReference>
<keyword evidence="8" id="KW-0067">ATP-binding</keyword>
<name>A0A507FL49_9FUNG</name>